<evidence type="ECO:0000256" key="4">
    <source>
        <dbReference type="ARBA" id="ARBA00022960"/>
    </source>
</evidence>
<feature type="transmembrane region" description="Helical" evidence="8">
    <location>
        <begin position="501"/>
        <end position="521"/>
    </location>
</feature>
<dbReference type="GO" id="GO:0015648">
    <property type="term" value="F:lipid-linked peptidoglycan transporter activity"/>
    <property type="evidence" value="ECO:0007669"/>
    <property type="project" value="UniProtKB-UniRule"/>
</dbReference>
<evidence type="ECO:0000256" key="9">
    <source>
        <dbReference type="PIRNR" id="PIRNR002869"/>
    </source>
</evidence>
<dbReference type="PANTHER" id="PTHR47019:SF1">
    <property type="entry name" value="LIPID II FLIPPASE MURJ"/>
    <property type="match status" value="1"/>
</dbReference>
<evidence type="ECO:0000256" key="6">
    <source>
        <dbReference type="ARBA" id="ARBA00022989"/>
    </source>
</evidence>
<evidence type="ECO:0000256" key="2">
    <source>
        <dbReference type="ARBA" id="ARBA00022475"/>
    </source>
</evidence>
<feature type="transmembrane region" description="Helical" evidence="8">
    <location>
        <begin position="206"/>
        <end position="225"/>
    </location>
</feature>
<dbReference type="PRINTS" id="PR01806">
    <property type="entry name" value="VIRFACTRMVIN"/>
</dbReference>
<dbReference type="InterPro" id="IPR004268">
    <property type="entry name" value="MurJ"/>
</dbReference>
<dbReference type="GO" id="GO:0071555">
    <property type="term" value="P:cell wall organization"/>
    <property type="evidence" value="ECO:0007669"/>
    <property type="project" value="UniProtKB-UniRule"/>
</dbReference>
<comment type="caution">
    <text evidence="10">The sequence shown here is derived from an EMBL/GenBank/DDBJ whole genome shotgun (WGS) entry which is preliminary data.</text>
</comment>
<dbReference type="Proteomes" id="UP000228920">
    <property type="component" value="Unassembled WGS sequence"/>
</dbReference>
<protein>
    <recommendedName>
        <fullName evidence="8">Probable lipid II flippase MurJ</fullName>
    </recommendedName>
</protein>
<dbReference type="InterPro" id="IPR051050">
    <property type="entry name" value="Lipid_II_flippase_MurJ/MviN"/>
</dbReference>
<gene>
    <name evidence="10" type="primary">mviN</name>
    <name evidence="8" type="synonym">murJ</name>
    <name evidence="10" type="ORF">COY32_02395</name>
</gene>
<keyword evidence="5 8" id="KW-0573">Peptidoglycan synthesis</keyword>
<dbReference type="GO" id="GO:0009252">
    <property type="term" value="P:peptidoglycan biosynthetic process"/>
    <property type="evidence" value="ECO:0007669"/>
    <property type="project" value="UniProtKB-UniRule"/>
</dbReference>
<evidence type="ECO:0000313" key="11">
    <source>
        <dbReference type="Proteomes" id="UP000228920"/>
    </source>
</evidence>
<dbReference type="GO" id="GO:0034204">
    <property type="term" value="P:lipid translocation"/>
    <property type="evidence" value="ECO:0007669"/>
    <property type="project" value="TreeGrafter"/>
</dbReference>
<dbReference type="PANTHER" id="PTHR47019">
    <property type="entry name" value="LIPID II FLIPPASE MURJ"/>
    <property type="match status" value="1"/>
</dbReference>
<dbReference type="AlphaFoldDB" id="A0A2M7TK04"/>
<evidence type="ECO:0000256" key="8">
    <source>
        <dbReference type="HAMAP-Rule" id="MF_02078"/>
    </source>
</evidence>
<feature type="transmembrane region" description="Helical" evidence="8">
    <location>
        <begin position="149"/>
        <end position="168"/>
    </location>
</feature>
<reference evidence="11" key="1">
    <citation type="submission" date="2017-09" db="EMBL/GenBank/DDBJ databases">
        <title>Depth-based differentiation of microbial function through sediment-hosted aquifers and enrichment of novel symbionts in the deep terrestrial subsurface.</title>
        <authorList>
            <person name="Probst A.J."/>
            <person name="Ladd B."/>
            <person name="Jarett J.K."/>
            <person name="Geller-Mcgrath D.E."/>
            <person name="Sieber C.M.K."/>
            <person name="Emerson J.B."/>
            <person name="Anantharaman K."/>
            <person name="Thomas B.C."/>
            <person name="Malmstrom R."/>
            <person name="Stieglmeier M."/>
            <person name="Klingl A."/>
            <person name="Woyke T."/>
            <person name="Ryan C.M."/>
            <person name="Banfield J.F."/>
        </authorList>
    </citation>
    <scope>NUCLEOTIDE SEQUENCE [LARGE SCALE GENOMIC DNA]</scope>
</reference>
<proteinExistence type="inferred from homology"/>
<comment type="similarity">
    <text evidence="8 9">Belongs to the MurJ/MviN family.</text>
</comment>
<evidence type="ECO:0000256" key="5">
    <source>
        <dbReference type="ARBA" id="ARBA00022984"/>
    </source>
</evidence>
<accession>A0A2M7TK04</accession>
<sequence length="560" mass="61467">MVKKIFENSVRKGGSILFDQQKTILSGAVVISVMFLVSAILGLVKKRLYVSVITAGPEYDVLVAAFSITDVLFQLLIVGSVNAAFIPIFSSHISTKGREESWKFVSTVLNLTVVLFTVLAAVLFVGARFFGSLFFSGFSADQLDQFVQIMRILLLSPLFLGVSSFVAGTLQAFKRFFMPFLSPVLYNVGAIFGIVVLYPLMGVTGAVWGVVIGAMLHLLIQLPALKYLGFSYHLILDLKDKFIKSLVTLSFPRTIGIGVEQIKTLVMLNIASFLPHGSISFLDLGQSIVSIPISLVGISIATASFPQFTELFVHKDYKALKNTFLSSLNQILFFIMPFVVILIVLKIPVVRLIYGSSSVRFPWEDTLQTAWVVAFLAVGMAAISINHLMIRLYYAQHNTITPVIAGIVGVVTSIVIAAILVEKFSFGVGALAISISLGAVLESLILIASLVRSKFVGLVEIFVTPLKILTIGAIMGVSIYVPVKALDQVFIDTSRVVNLVILMWLVTSFGATLYLFLSWVLDIRELKQVLSILVKIRDFKSSVVKQFSQPRIIPQNFIDE</sequence>
<dbReference type="HAMAP" id="MF_02078">
    <property type="entry name" value="MurJ_MviN"/>
    <property type="match status" value="1"/>
</dbReference>
<dbReference type="GO" id="GO:0008360">
    <property type="term" value="P:regulation of cell shape"/>
    <property type="evidence" value="ECO:0007669"/>
    <property type="project" value="UniProtKB-UniRule"/>
</dbReference>
<keyword evidence="8 9" id="KW-0813">Transport</keyword>
<keyword evidence="3 8" id="KW-0812">Transmembrane</keyword>
<dbReference type="CDD" id="cd13123">
    <property type="entry name" value="MATE_MurJ_like"/>
    <property type="match status" value="1"/>
</dbReference>
<evidence type="ECO:0000256" key="1">
    <source>
        <dbReference type="ARBA" id="ARBA00004651"/>
    </source>
</evidence>
<feature type="transmembrane region" description="Helical" evidence="8">
    <location>
        <begin position="369"/>
        <end position="388"/>
    </location>
</feature>
<comment type="subcellular location">
    <subcellularLocation>
        <location evidence="1 8">Cell membrane</location>
        <topology evidence="1 8">Multi-pass membrane protein</topology>
    </subcellularLocation>
</comment>
<keyword evidence="8 9" id="KW-0961">Cell wall biogenesis/degradation</keyword>
<feature type="transmembrane region" description="Helical" evidence="8">
    <location>
        <begin position="24"/>
        <end position="44"/>
    </location>
</feature>
<dbReference type="UniPathway" id="UPA00219"/>
<evidence type="ECO:0000313" key="10">
    <source>
        <dbReference type="EMBL" id="PIZ47013.1"/>
    </source>
</evidence>
<feature type="transmembrane region" description="Helical" evidence="8">
    <location>
        <begin position="426"/>
        <end position="451"/>
    </location>
</feature>
<feature type="transmembrane region" description="Helical" evidence="8">
    <location>
        <begin position="400"/>
        <end position="420"/>
    </location>
</feature>
<dbReference type="NCBIfam" id="TIGR01695">
    <property type="entry name" value="murJ_mviN"/>
    <property type="match status" value="1"/>
</dbReference>
<feature type="transmembrane region" description="Helical" evidence="8">
    <location>
        <begin position="331"/>
        <end position="349"/>
    </location>
</feature>
<feature type="transmembrane region" description="Helical" evidence="8">
    <location>
        <begin position="458"/>
        <end position="481"/>
    </location>
</feature>
<evidence type="ECO:0000256" key="3">
    <source>
        <dbReference type="ARBA" id="ARBA00022692"/>
    </source>
</evidence>
<comment type="function">
    <text evidence="8 9">Involved in peptidoglycan biosynthesis. Transports lipid-linked peptidoglycan precursors from the inner to the outer leaflet of the cytoplasmic membrane.</text>
</comment>
<dbReference type="GO" id="GO:0005886">
    <property type="term" value="C:plasma membrane"/>
    <property type="evidence" value="ECO:0007669"/>
    <property type="project" value="UniProtKB-SubCell"/>
</dbReference>
<keyword evidence="6 8" id="KW-1133">Transmembrane helix</keyword>
<comment type="pathway">
    <text evidence="8">Cell wall biogenesis; peptidoglycan biosynthesis.</text>
</comment>
<feature type="transmembrane region" description="Helical" evidence="8">
    <location>
        <begin position="64"/>
        <end position="86"/>
    </location>
</feature>
<evidence type="ECO:0000256" key="7">
    <source>
        <dbReference type="ARBA" id="ARBA00023136"/>
    </source>
</evidence>
<name>A0A2M7TK04_UNCKA</name>
<organism evidence="10 11">
    <name type="scientific">candidate division WWE3 bacterium CG_4_10_14_0_2_um_filter_41_14</name>
    <dbReference type="NCBI Taxonomy" id="1975072"/>
    <lineage>
        <taxon>Bacteria</taxon>
        <taxon>Katanobacteria</taxon>
    </lineage>
</organism>
<keyword evidence="2 8" id="KW-1003">Cell membrane</keyword>
<dbReference type="Pfam" id="PF03023">
    <property type="entry name" value="MurJ"/>
    <property type="match status" value="1"/>
</dbReference>
<dbReference type="PIRSF" id="PIRSF002869">
    <property type="entry name" value="MviN"/>
    <property type="match status" value="1"/>
</dbReference>
<keyword evidence="4 8" id="KW-0133">Cell shape</keyword>
<keyword evidence="7 8" id="KW-0472">Membrane</keyword>
<feature type="transmembrane region" description="Helical" evidence="8">
    <location>
        <begin position="107"/>
        <end position="129"/>
    </location>
</feature>
<feature type="transmembrane region" description="Helical" evidence="8">
    <location>
        <begin position="180"/>
        <end position="200"/>
    </location>
</feature>
<dbReference type="EMBL" id="PFNL01000068">
    <property type="protein sequence ID" value="PIZ47013.1"/>
    <property type="molecule type" value="Genomic_DNA"/>
</dbReference>